<dbReference type="GO" id="GO:0005876">
    <property type="term" value="C:spindle microtubule"/>
    <property type="evidence" value="ECO:0007669"/>
    <property type="project" value="TreeGrafter"/>
</dbReference>
<evidence type="ECO:0000256" key="5">
    <source>
        <dbReference type="ARBA" id="ARBA00022840"/>
    </source>
</evidence>
<evidence type="ECO:0000256" key="8">
    <source>
        <dbReference type="ARBA" id="ARBA00034704"/>
    </source>
</evidence>
<dbReference type="WBParaSite" id="PSAMB.scaffold2339size23730.g17387.t1">
    <property type="protein sequence ID" value="PSAMB.scaffold2339size23730.g17387.t1"/>
    <property type="gene ID" value="PSAMB.scaffold2339size23730.g17387"/>
</dbReference>
<feature type="region of interest" description="Disordered" evidence="12">
    <location>
        <begin position="958"/>
        <end position="983"/>
    </location>
</feature>
<dbReference type="InterPro" id="IPR027417">
    <property type="entry name" value="P-loop_NTPase"/>
</dbReference>
<evidence type="ECO:0000256" key="2">
    <source>
        <dbReference type="ARBA" id="ARBA00022490"/>
    </source>
</evidence>
<keyword evidence="6 9" id="KW-0505">Motor protein</keyword>
<evidence type="ECO:0000256" key="12">
    <source>
        <dbReference type="SAM" id="MobiDB-lite"/>
    </source>
</evidence>
<dbReference type="InterPro" id="IPR019821">
    <property type="entry name" value="Kinesin_motor_CS"/>
</dbReference>
<feature type="coiled-coil region" evidence="11">
    <location>
        <begin position="626"/>
        <end position="667"/>
    </location>
</feature>
<keyword evidence="4 9" id="KW-0547">Nucleotide-binding</keyword>
<keyword evidence="5 9" id="KW-0067">ATP-binding</keyword>
<dbReference type="GO" id="GO:0005524">
    <property type="term" value="F:ATP binding"/>
    <property type="evidence" value="ECO:0007669"/>
    <property type="project" value="UniProtKB-UniRule"/>
</dbReference>
<evidence type="ECO:0000256" key="4">
    <source>
        <dbReference type="ARBA" id="ARBA00022741"/>
    </source>
</evidence>
<name>A0A914VQU9_9BILA</name>
<sequence>MSESARASKKEKNKNIQVAVRVRPLNESEKRDRARNVVDVSESTRTISVKDKLGLKTFPSFDRVYGPTSTQVDIYRDIVAEQIGEVLLGYNCTVFAYGQTGTGKTFTMEGEHDREANHSWDTDPKAGIIPRALHHLFNELEKQEADEYTVRISYVELYNEELMDLIGAADLEQTRLRIYEDPMRKGSVVINGMEEVSVRNREEVYSVSNISTKNGCVAPSRLCRSHSVFTVTVTVRDVSVPGEELLRQGKLHLVDLAGSECIGRSGAVDKRAREAGNINQSLLTLGRVITALTSNAPHIPYRESKLTRLLQDSLGGRTITTIIATVSPASTNVDETLSTLEYAQRAKNIKNHPEINQKLTRRALLMEYNDEIERLRRDLVAAREKNGIFLAQENYDDMQTRLTSQTEKIEELEGQYESVLQKLKQLIEDMGQMDSQYQRAYHHLQLARGKLDRRRNEVHDLTTKLSEAHRKQEETTFFLENSERLCSELHHQATQLVECCSQTSADLSAVHDKLDVYGRVQASNRVKFDQFKQSTTTSLRDYSAHVLRRQEDEQSTMQLLKSTTATLKSETTTSVQTVETQISSASATLEASVAQLIASLKQQRDANVASANDARALLTDFVGCVSSALEQTVRDVQEKLAQAANSAAMARAENDSYRQELERQRETRISAVEADAQQRKTDVAELDEQSRQFLVKMQSLMDEHARAMSAVSQRMAESGREFKSAQKTAAGDCHDSAVQTLDKVDHQMALVSQLADQSTAAVVECQTNVKESTDELAASDQKNSEANASRWDADYEATKQTLSQLESHMVTSLTTSVDVVQSIGSRTETTVNQVVEQINVETTSALEAATDLESKLAELGQQTTQFFDEDVEFTKESGSTPKRTQRSFPKTVPTLPDRALMESEFAQLASPPRPSMYRVRESILDPDVSLLLSPSALKSALPSQQTIVESSQETLNVSENMSFGQEKSAKRTTTRRALVHKND</sequence>
<evidence type="ECO:0000313" key="15">
    <source>
        <dbReference type="WBParaSite" id="PSAMB.scaffold2339size23730.g17387.t1"/>
    </source>
</evidence>
<evidence type="ECO:0000256" key="10">
    <source>
        <dbReference type="RuleBase" id="RU000394"/>
    </source>
</evidence>
<keyword evidence="2" id="KW-0963">Cytoplasm</keyword>
<reference evidence="15" key="1">
    <citation type="submission" date="2022-11" db="UniProtKB">
        <authorList>
            <consortium name="WormBaseParasite"/>
        </authorList>
    </citation>
    <scope>IDENTIFICATION</scope>
</reference>
<evidence type="ECO:0000256" key="9">
    <source>
        <dbReference type="PROSITE-ProRule" id="PRU00283"/>
    </source>
</evidence>
<dbReference type="GO" id="GO:0072686">
    <property type="term" value="C:mitotic spindle"/>
    <property type="evidence" value="ECO:0007669"/>
    <property type="project" value="TreeGrafter"/>
</dbReference>
<dbReference type="PRINTS" id="PR00380">
    <property type="entry name" value="KINESINHEAVY"/>
</dbReference>
<dbReference type="InterPro" id="IPR036961">
    <property type="entry name" value="Kinesin_motor_dom_sf"/>
</dbReference>
<dbReference type="GO" id="GO:0008017">
    <property type="term" value="F:microtubule binding"/>
    <property type="evidence" value="ECO:0007669"/>
    <property type="project" value="InterPro"/>
</dbReference>
<dbReference type="InterPro" id="IPR047149">
    <property type="entry name" value="KIF11-like"/>
</dbReference>
<evidence type="ECO:0000256" key="7">
    <source>
        <dbReference type="ARBA" id="ARBA00023212"/>
    </source>
</evidence>
<dbReference type="PANTHER" id="PTHR47970">
    <property type="entry name" value="KINESIN-LIKE PROTEIN KIF11"/>
    <property type="match status" value="1"/>
</dbReference>
<dbReference type="GO" id="GO:0008574">
    <property type="term" value="F:plus-end-directed microtubule motor activity"/>
    <property type="evidence" value="ECO:0007669"/>
    <property type="project" value="TreeGrafter"/>
</dbReference>
<dbReference type="PROSITE" id="PS00411">
    <property type="entry name" value="KINESIN_MOTOR_1"/>
    <property type="match status" value="1"/>
</dbReference>
<feature type="region of interest" description="Disordered" evidence="12">
    <location>
        <begin position="773"/>
        <end position="792"/>
    </location>
</feature>
<dbReference type="FunFam" id="3.40.850.10:FF:000019">
    <property type="entry name" value="Kinesin-like protein KIN-5D"/>
    <property type="match status" value="1"/>
</dbReference>
<feature type="domain" description="Kinesin motor" evidence="13">
    <location>
        <begin position="15"/>
        <end position="349"/>
    </location>
</feature>
<evidence type="ECO:0000256" key="11">
    <source>
        <dbReference type="SAM" id="Coils"/>
    </source>
</evidence>
<feature type="compositionally biased region" description="Basic residues" evidence="12">
    <location>
        <begin position="970"/>
        <end position="983"/>
    </location>
</feature>
<feature type="coiled-coil region" evidence="11">
    <location>
        <begin position="365"/>
        <end position="429"/>
    </location>
</feature>
<dbReference type="AlphaFoldDB" id="A0A914VQU9"/>
<evidence type="ECO:0000259" key="13">
    <source>
        <dbReference type="PROSITE" id="PS50067"/>
    </source>
</evidence>
<dbReference type="PANTHER" id="PTHR47970:SF12">
    <property type="entry name" value="KINESIN FAMILY MEMBER 11"/>
    <property type="match status" value="1"/>
</dbReference>
<accession>A0A914VQU9</accession>
<evidence type="ECO:0000313" key="14">
    <source>
        <dbReference type="Proteomes" id="UP000887566"/>
    </source>
</evidence>
<keyword evidence="3 10" id="KW-0493">Microtubule</keyword>
<comment type="similarity">
    <text evidence="8">Belongs to the TRAFAC class myosin-kinesin ATPase superfamily. Kinesin family. KIN-5/BimC subfamily.</text>
</comment>
<comment type="subcellular location">
    <subcellularLocation>
        <location evidence="1">Cytoplasm</location>
        <location evidence="1">Cytoskeleton</location>
    </subcellularLocation>
</comment>
<dbReference type="GO" id="GO:0090307">
    <property type="term" value="P:mitotic spindle assembly"/>
    <property type="evidence" value="ECO:0007669"/>
    <property type="project" value="TreeGrafter"/>
</dbReference>
<dbReference type="PROSITE" id="PS50067">
    <property type="entry name" value="KINESIN_MOTOR_2"/>
    <property type="match status" value="1"/>
</dbReference>
<dbReference type="GO" id="GO:0051231">
    <property type="term" value="P:spindle elongation"/>
    <property type="evidence" value="ECO:0007669"/>
    <property type="project" value="TreeGrafter"/>
</dbReference>
<evidence type="ECO:0000256" key="3">
    <source>
        <dbReference type="ARBA" id="ARBA00022701"/>
    </source>
</evidence>
<protein>
    <recommendedName>
        <fullName evidence="10">Kinesin-like protein</fullName>
    </recommendedName>
</protein>
<organism evidence="14 15">
    <name type="scientific">Plectus sambesii</name>
    <dbReference type="NCBI Taxonomy" id="2011161"/>
    <lineage>
        <taxon>Eukaryota</taxon>
        <taxon>Metazoa</taxon>
        <taxon>Ecdysozoa</taxon>
        <taxon>Nematoda</taxon>
        <taxon>Chromadorea</taxon>
        <taxon>Plectida</taxon>
        <taxon>Plectina</taxon>
        <taxon>Plectoidea</taxon>
        <taxon>Plectidae</taxon>
        <taxon>Plectus</taxon>
    </lineage>
</organism>
<dbReference type="GO" id="GO:0005634">
    <property type="term" value="C:nucleus"/>
    <property type="evidence" value="ECO:0007669"/>
    <property type="project" value="TreeGrafter"/>
</dbReference>
<dbReference type="GO" id="GO:0007018">
    <property type="term" value="P:microtubule-based movement"/>
    <property type="evidence" value="ECO:0007669"/>
    <property type="project" value="InterPro"/>
</dbReference>
<dbReference type="SMART" id="SM00129">
    <property type="entry name" value="KISc"/>
    <property type="match status" value="1"/>
</dbReference>
<dbReference type="SUPFAM" id="SSF52540">
    <property type="entry name" value="P-loop containing nucleoside triphosphate hydrolases"/>
    <property type="match status" value="1"/>
</dbReference>
<proteinExistence type="inferred from homology"/>
<keyword evidence="11" id="KW-0175">Coiled coil</keyword>
<evidence type="ECO:0000256" key="1">
    <source>
        <dbReference type="ARBA" id="ARBA00004245"/>
    </source>
</evidence>
<dbReference type="Gene3D" id="3.40.850.10">
    <property type="entry name" value="Kinesin motor domain"/>
    <property type="match status" value="1"/>
</dbReference>
<keyword evidence="7" id="KW-0206">Cytoskeleton</keyword>
<feature type="binding site" evidence="9">
    <location>
        <begin position="98"/>
        <end position="105"/>
    </location>
    <ligand>
        <name>ATP</name>
        <dbReference type="ChEBI" id="CHEBI:30616"/>
    </ligand>
</feature>
<dbReference type="Proteomes" id="UP000887566">
    <property type="component" value="Unplaced"/>
</dbReference>
<evidence type="ECO:0000256" key="6">
    <source>
        <dbReference type="ARBA" id="ARBA00023175"/>
    </source>
</evidence>
<dbReference type="InterPro" id="IPR001752">
    <property type="entry name" value="Kinesin_motor_dom"/>
</dbReference>
<keyword evidence="14" id="KW-1185">Reference proteome</keyword>
<dbReference type="Pfam" id="PF00225">
    <property type="entry name" value="Kinesin"/>
    <property type="match status" value="1"/>
</dbReference>